<comment type="caution">
    <text evidence="10">The sequence shown here is derived from an EMBL/GenBank/DDBJ whole genome shotgun (WGS) entry which is preliminary data.</text>
</comment>
<dbReference type="GO" id="GO:0016020">
    <property type="term" value="C:membrane"/>
    <property type="evidence" value="ECO:0007669"/>
    <property type="project" value="UniProtKB-SubCell"/>
</dbReference>
<dbReference type="InterPro" id="IPR046953">
    <property type="entry name" value="Spore_GerAC-like_C"/>
</dbReference>
<dbReference type="PROSITE" id="PS51257">
    <property type="entry name" value="PROKAR_LIPOPROTEIN"/>
    <property type="match status" value="1"/>
</dbReference>
<dbReference type="Pfam" id="PF25198">
    <property type="entry name" value="Spore_GerAC_N"/>
    <property type="match status" value="1"/>
</dbReference>
<keyword evidence="4" id="KW-0732">Signal</keyword>
<feature type="domain" description="Spore germination protein N-terminal" evidence="9">
    <location>
        <begin position="21"/>
        <end position="186"/>
    </location>
</feature>
<evidence type="ECO:0000256" key="2">
    <source>
        <dbReference type="ARBA" id="ARBA00007886"/>
    </source>
</evidence>
<dbReference type="Proteomes" id="UP000287361">
    <property type="component" value="Unassembled WGS sequence"/>
</dbReference>
<evidence type="ECO:0000256" key="1">
    <source>
        <dbReference type="ARBA" id="ARBA00004635"/>
    </source>
</evidence>
<protein>
    <recommendedName>
        <fullName evidence="12">Germination protein, Ger(X)C family</fullName>
    </recommendedName>
</protein>
<dbReference type="PANTHER" id="PTHR35789">
    <property type="entry name" value="SPORE GERMINATION PROTEIN B3"/>
    <property type="match status" value="1"/>
</dbReference>
<sequence>MYKKFVLLALAVPFFLTGCWDKKDPEDRAFIITLGVDTAAENGCHFTFAPANIETGEAETYAAESETLSGAVAQVDTYTSRKTDLGQLKTVILGEGLLQDSARLDALLGELERSQAVSEKVMLLAADSAAACVEKAMKEDSKTGLFLWDFYKNTAEEVAVTKGIDLDTFLTERTERGGSGVLPRIRAEGERLRLGGGMAVSARGASILNEEEERGYLFLLGDAEGAVLEGRYKAAVLPLAVTKTKADYDFQAAGDTVLCTVTLPVEGTLQGGRGELLSAEQKTELESIFSASIKEEVEHTIKTALSEGVDFLGILPRAERALPQLAKACTREQLWERMAFCVVPKVQITDMGRKR</sequence>
<dbReference type="InterPro" id="IPR057336">
    <property type="entry name" value="GerAC_N"/>
</dbReference>
<gene>
    <name evidence="10" type="ORF">KGMB03357_20230</name>
</gene>
<keyword evidence="11" id="KW-1185">Reference proteome</keyword>
<keyword evidence="3" id="KW-0309">Germination</keyword>
<accession>A0A401LFR7</accession>
<evidence type="ECO:0000256" key="6">
    <source>
        <dbReference type="ARBA" id="ARBA00023139"/>
    </source>
</evidence>
<feature type="domain" description="Spore germination GerAC-like C-terminal" evidence="8">
    <location>
        <begin position="205"/>
        <end position="349"/>
    </location>
</feature>
<evidence type="ECO:0000256" key="5">
    <source>
        <dbReference type="ARBA" id="ARBA00023136"/>
    </source>
</evidence>
<keyword evidence="6" id="KW-0564">Palmitate</keyword>
<evidence type="ECO:0000256" key="4">
    <source>
        <dbReference type="ARBA" id="ARBA00022729"/>
    </source>
</evidence>
<evidence type="ECO:0008006" key="12">
    <source>
        <dbReference type="Google" id="ProtNLM"/>
    </source>
</evidence>
<proteinExistence type="inferred from homology"/>
<keyword evidence="5" id="KW-0472">Membrane</keyword>
<evidence type="ECO:0000259" key="8">
    <source>
        <dbReference type="Pfam" id="PF05504"/>
    </source>
</evidence>
<comment type="similarity">
    <text evidence="2">Belongs to the GerABKC lipoprotein family.</text>
</comment>
<dbReference type="EMBL" id="BHVZ01000014">
    <property type="protein sequence ID" value="GCB30362.1"/>
    <property type="molecule type" value="Genomic_DNA"/>
</dbReference>
<dbReference type="AlphaFoldDB" id="A0A401LFR7"/>
<reference evidence="10 11" key="1">
    <citation type="submission" date="2018-10" db="EMBL/GenBank/DDBJ databases">
        <title>Draft Genome Sequence of Anaerotignum sp. KCTC 15736.</title>
        <authorList>
            <person name="Choi S.H."/>
            <person name="Kim J.S."/>
            <person name="Kang S.W."/>
            <person name="Lee J.S."/>
            <person name="Park S.H."/>
        </authorList>
    </citation>
    <scope>NUCLEOTIDE SEQUENCE [LARGE SCALE GENOMIC DNA]</scope>
    <source>
        <strain evidence="10 11">KCTC 15736</strain>
    </source>
</reference>
<organism evidence="10 11">
    <name type="scientific">Anaerotignum faecicola</name>
    <dbReference type="NCBI Taxonomy" id="2358141"/>
    <lineage>
        <taxon>Bacteria</taxon>
        <taxon>Bacillati</taxon>
        <taxon>Bacillota</taxon>
        <taxon>Clostridia</taxon>
        <taxon>Lachnospirales</taxon>
        <taxon>Anaerotignaceae</taxon>
        <taxon>Anaerotignum</taxon>
    </lineage>
</organism>
<dbReference type="OrthoDB" id="2569624at2"/>
<evidence type="ECO:0000259" key="9">
    <source>
        <dbReference type="Pfam" id="PF25198"/>
    </source>
</evidence>
<dbReference type="InterPro" id="IPR008844">
    <property type="entry name" value="Spore_GerAC-like"/>
</dbReference>
<name>A0A401LFR7_9FIRM</name>
<comment type="subcellular location">
    <subcellularLocation>
        <location evidence="1">Membrane</location>
        <topology evidence="1">Lipid-anchor</topology>
    </subcellularLocation>
</comment>
<evidence type="ECO:0000256" key="3">
    <source>
        <dbReference type="ARBA" id="ARBA00022544"/>
    </source>
</evidence>
<dbReference type="PANTHER" id="PTHR35789:SF1">
    <property type="entry name" value="SPORE GERMINATION PROTEIN B3"/>
    <property type="match status" value="1"/>
</dbReference>
<keyword evidence="7" id="KW-0449">Lipoprotein</keyword>
<dbReference type="GO" id="GO:0009847">
    <property type="term" value="P:spore germination"/>
    <property type="evidence" value="ECO:0007669"/>
    <property type="project" value="InterPro"/>
</dbReference>
<dbReference type="InterPro" id="IPR038501">
    <property type="entry name" value="Spore_GerAC_C_sf"/>
</dbReference>
<evidence type="ECO:0000313" key="11">
    <source>
        <dbReference type="Proteomes" id="UP000287361"/>
    </source>
</evidence>
<evidence type="ECO:0000256" key="7">
    <source>
        <dbReference type="ARBA" id="ARBA00023288"/>
    </source>
</evidence>
<dbReference type="Gene3D" id="3.30.300.210">
    <property type="entry name" value="Nutrient germinant receptor protein C, domain 3"/>
    <property type="match status" value="1"/>
</dbReference>
<evidence type="ECO:0000313" key="10">
    <source>
        <dbReference type="EMBL" id="GCB30362.1"/>
    </source>
</evidence>
<dbReference type="Pfam" id="PF05504">
    <property type="entry name" value="Spore_GerAC"/>
    <property type="match status" value="1"/>
</dbReference>